<organism evidence="1 2">
    <name type="scientific">Brucella inopinata</name>
    <dbReference type="NCBI Taxonomy" id="1218315"/>
    <lineage>
        <taxon>Bacteria</taxon>
        <taxon>Pseudomonadati</taxon>
        <taxon>Pseudomonadota</taxon>
        <taxon>Alphaproteobacteria</taxon>
        <taxon>Hyphomicrobiales</taxon>
        <taxon>Brucellaceae</taxon>
        <taxon>Brucella/Ochrobactrum group</taxon>
        <taxon>Brucella</taxon>
    </lineage>
</organism>
<keyword evidence="2" id="KW-1185">Reference proteome</keyword>
<dbReference type="RefSeq" id="WP_052302898.1">
    <property type="nucleotide sequence ID" value="NZ_JARQXC010000002.1"/>
</dbReference>
<dbReference type="AlphaFoldDB" id="A0AAW7B2H6"/>
<sequence length="129" mass="14850">MEASYAAGLKKRRTPLHELKNAWSKASEVERRQFIEWAYREKLPITATVLPEHLALPGPVASNRCLADWAIERIRIIQQRRSLSHSDLMDELGFPRKDVSIRYAMHSGYQLRPRLIAALTKWLAENSGV</sequence>
<accession>A0AAW7B2H6</accession>
<evidence type="ECO:0000313" key="2">
    <source>
        <dbReference type="Proteomes" id="UP001171122"/>
    </source>
</evidence>
<evidence type="ECO:0000313" key="1">
    <source>
        <dbReference type="EMBL" id="MDL2331662.1"/>
    </source>
</evidence>
<dbReference type="EMBL" id="JARQXC010000002">
    <property type="protein sequence ID" value="MDL2331662.1"/>
    <property type="molecule type" value="Genomic_DNA"/>
</dbReference>
<reference evidence="1" key="1">
    <citation type="journal article" date="2023" name="Front. Microbiol.">
        <title>Isolation of Brucella inopinata from a White's tree frog (Litoria caerulea): pose exotic frogs a potential risk to human health?</title>
        <authorList>
            <person name="Scholz H.C."/>
            <person name="Heckers K.O."/>
            <person name="Appelt S."/>
            <person name="Geier-Doemling D."/>
            <person name="Schlegel P."/>
            <person name="Wattam A.R."/>
        </authorList>
    </citation>
    <scope>NUCLEOTIDE SEQUENCE</scope>
    <source>
        <strain evidence="1">FO700662</strain>
    </source>
</reference>
<protein>
    <submittedName>
        <fullName evidence="1">Uncharacterized protein</fullName>
    </submittedName>
</protein>
<comment type="caution">
    <text evidence="1">The sequence shown here is derived from an EMBL/GenBank/DDBJ whole genome shotgun (WGS) entry which is preliminary data.</text>
</comment>
<name>A0AAW7B2H6_9HYPH</name>
<gene>
    <name evidence="1" type="ORF">P8A28_01565</name>
</gene>
<proteinExistence type="predicted"/>
<dbReference type="Proteomes" id="UP001171122">
    <property type="component" value="Unassembled WGS sequence"/>
</dbReference>